<keyword evidence="1" id="KW-0449">Lipoprotein</keyword>
<sequence>METMKKMYVIGALLLVAMTWGCSSRGGSAAGGALGGAALGAGAYEYNAHRQMQQLDQDYKAGKMNKQEYEIRKDQIEKGSLFQR</sequence>
<keyword evidence="2" id="KW-1185">Reference proteome</keyword>
<organism evidence="1 2">
    <name type="scientific">Geoanaerobacter pelophilus</name>
    <dbReference type="NCBI Taxonomy" id="60036"/>
    <lineage>
        <taxon>Bacteria</taxon>
        <taxon>Pseudomonadati</taxon>
        <taxon>Thermodesulfobacteriota</taxon>
        <taxon>Desulfuromonadia</taxon>
        <taxon>Geobacterales</taxon>
        <taxon>Geobacteraceae</taxon>
        <taxon>Geoanaerobacter</taxon>
    </lineage>
</organism>
<reference evidence="1 2" key="1">
    <citation type="submission" date="2017-04" db="EMBL/GenBank/DDBJ databases">
        <authorList>
            <consortium name="Geobacter pelophilus Genome Sequencing"/>
            <person name="Aoyagi T."/>
            <person name="Koike H."/>
            <person name="Hori T."/>
        </authorList>
    </citation>
    <scope>NUCLEOTIDE SEQUENCE [LARGE SCALE GENOMIC DNA]</scope>
    <source>
        <strain evidence="1 2">Drf2</strain>
    </source>
</reference>
<gene>
    <name evidence="1" type="ORF">GPEL0_01f3805</name>
</gene>
<reference evidence="2" key="2">
    <citation type="submission" date="2017-05" db="EMBL/GenBank/DDBJ databases">
        <title>Draft genome sequence of Geobacter pelophilus, a iron(III)-reducing bacteria.</title>
        <authorList>
            <person name="Aoyagi T."/>
            <person name="Koike H."/>
            <person name="Morita T."/>
            <person name="Sato Y."/>
            <person name="Habe H."/>
            <person name="Hori T."/>
        </authorList>
    </citation>
    <scope>NUCLEOTIDE SEQUENCE [LARGE SCALE GENOMIC DNA]</scope>
    <source>
        <strain evidence="2">Drf2</strain>
    </source>
</reference>
<comment type="caution">
    <text evidence="1">The sequence shown here is derived from an EMBL/GenBank/DDBJ whole genome shotgun (WGS) entry which is preliminary data.</text>
</comment>
<evidence type="ECO:0000313" key="2">
    <source>
        <dbReference type="Proteomes" id="UP000194153"/>
    </source>
</evidence>
<proteinExistence type="predicted"/>
<accession>A0ABQ0MLG9</accession>
<dbReference type="Proteomes" id="UP000194153">
    <property type="component" value="Unassembled WGS sequence"/>
</dbReference>
<protein>
    <submittedName>
        <fullName evidence="1">Lipoprotein</fullName>
    </submittedName>
</protein>
<evidence type="ECO:0000313" key="1">
    <source>
        <dbReference type="EMBL" id="GAW67784.1"/>
    </source>
</evidence>
<name>A0ABQ0MLG9_9BACT</name>
<dbReference type="EMBL" id="BDQG01000001">
    <property type="protein sequence ID" value="GAW67784.1"/>
    <property type="molecule type" value="Genomic_DNA"/>
</dbReference>